<evidence type="ECO:0000256" key="15">
    <source>
        <dbReference type="RuleBase" id="RU003732"/>
    </source>
</evidence>
<feature type="transmembrane region" description="Helical" evidence="16">
    <location>
        <begin position="435"/>
        <end position="459"/>
    </location>
</feature>
<dbReference type="eggNOG" id="KOG3660">
    <property type="taxonomic scope" value="Eukaryota"/>
</dbReference>
<keyword evidence="10 16" id="KW-0472">Membrane</keyword>
<evidence type="ECO:0000256" key="4">
    <source>
        <dbReference type="ARBA" id="ARBA00022692"/>
    </source>
</evidence>
<sequence length="601" mass="67570">MTDSTNPPSQEEGSSVNLNNTKERQQWGNSLEFLMSCIAMSVGLGNIWRFPFTAYENGGGAFLIPYIITLVIVGRPLYYMEMVMGQFTSKGCVKIWECVPILKGVGYGQIIGNVATLTYYCAIMAITLFYLIASFSSELPWTRCNPEWEDCFDSVGKSNDTTRNLTGLRSSSELYFLKEVLHEKDHIDDGIGLPDWKLTLCLALTWFLIMLVVIRGVKSSGKVAYFLALFPYVVLISLLIRGCTLPGALDGIIFFITPQWSELLNPKVWYAAVTQAFFSLTVCFGALITYSSYNDFRHNIYRDAMIVTSLDTATSLMAGVTIFGILGNLAYESGTNDIASVTKGGSGLAFISYPDAIAKFEVVPQFFSVMFFFMLFVLGVGSSVSVYGAIITIFTDQFPGLKYWKAAVVTTVVGFLLGLLYVTPGGQYMLNLVDYFAVSFNIFILASFEIIGISWIYGLENLCNDVEFMLNIKVGMYWRWCWGIFTPITMVVILIYSLAIASPLTYGDYVYPDAAYGCGWVLLTVGIIQLPFWAIYNMYKRPQSTIWETIKHSLHPSDEWGPSDPSVKKEWEHFRREKSEEVKSLGYTRFKRILRTFVPSK</sequence>
<evidence type="ECO:0000256" key="16">
    <source>
        <dbReference type="SAM" id="Phobius"/>
    </source>
</evidence>
<name>E0VLW4_PEDHC</name>
<keyword evidence="6" id="KW-0029">Amino-acid transport</keyword>
<keyword evidence="12" id="KW-0739">Sodium transport</keyword>
<dbReference type="InParanoid" id="E0VLW4"/>
<keyword evidence="8 14" id="KW-0915">Sodium</keyword>
<organism>
    <name type="scientific">Pediculus humanus subsp. corporis</name>
    <name type="common">Body louse</name>
    <dbReference type="NCBI Taxonomy" id="121224"/>
    <lineage>
        <taxon>Eukaryota</taxon>
        <taxon>Metazoa</taxon>
        <taxon>Ecdysozoa</taxon>
        <taxon>Arthropoda</taxon>
        <taxon>Hexapoda</taxon>
        <taxon>Insecta</taxon>
        <taxon>Pterygota</taxon>
        <taxon>Neoptera</taxon>
        <taxon>Paraneoptera</taxon>
        <taxon>Psocodea</taxon>
        <taxon>Troctomorpha</taxon>
        <taxon>Phthiraptera</taxon>
        <taxon>Anoplura</taxon>
        <taxon>Pediculidae</taxon>
        <taxon>Pediculus</taxon>
    </lineage>
</organism>
<dbReference type="GO" id="GO:0089718">
    <property type="term" value="P:amino acid import across plasma membrane"/>
    <property type="evidence" value="ECO:0007669"/>
    <property type="project" value="TreeGrafter"/>
</dbReference>
<protein>
    <recommendedName>
        <fullName evidence="15">Transporter</fullName>
    </recommendedName>
</protein>
<proteinExistence type="inferred from homology"/>
<feature type="binding site" evidence="14">
    <location>
        <position position="46"/>
    </location>
    <ligand>
        <name>Na(+)</name>
        <dbReference type="ChEBI" id="CHEBI:29101"/>
        <label>1</label>
    </ligand>
</feature>
<dbReference type="CDD" id="cd10324">
    <property type="entry name" value="SLC6sbd"/>
    <property type="match status" value="1"/>
</dbReference>
<evidence type="ECO:0000256" key="6">
    <source>
        <dbReference type="ARBA" id="ARBA00022970"/>
    </source>
</evidence>
<dbReference type="Pfam" id="PF00209">
    <property type="entry name" value="SNF"/>
    <property type="match status" value="1"/>
</dbReference>
<evidence type="ECO:0000313" key="17">
    <source>
        <dbReference type="EMBL" id="EEB14370.1"/>
    </source>
</evidence>
<evidence type="ECO:0000256" key="7">
    <source>
        <dbReference type="ARBA" id="ARBA00022989"/>
    </source>
</evidence>
<dbReference type="PANTHER" id="PTHR11616">
    <property type="entry name" value="SODIUM/CHLORIDE DEPENDENT TRANSPORTER"/>
    <property type="match status" value="1"/>
</dbReference>
<dbReference type="Proteomes" id="UP000009046">
    <property type="component" value="Unassembled WGS sequence"/>
</dbReference>
<feature type="transmembrane region" description="Helical" evidence="16">
    <location>
        <begin position="110"/>
        <end position="133"/>
    </location>
</feature>
<feature type="binding site" evidence="14">
    <location>
        <position position="382"/>
    </location>
    <ligand>
        <name>Na(+)</name>
        <dbReference type="ChEBI" id="CHEBI:29101"/>
        <label>1</label>
    </ligand>
</feature>
<reference evidence="18" key="3">
    <citation type="submission" date="2020-05" db="UniProtKB">
        <authorList>
            <consortium name="EnsemblMetazoa"/>
        </authorList>
    </citation>
    <scope>IDENTIFICATION</scope>
    <source>
        <strain evidence="18">USDA</strain>
    </source>
</reference>
<evidence type="ECO:0000313" key="19">
    <source>
        <dbReference type="Proteomes" id="UP000009046"/>
    </source>
</evidence>
<evidence type="ECO:0000313" key="18">
    <source>
        <dbReference type="EnsemblMetazoa" id="PHUM294590-PA"/>
    </source>
</evidence>
<evidence type="ECO:0000256" key="13">
    <source>
        <dbReference type="ARBA" id="ARBA00037785"/>
    </source>
</evidence>
<keyword evidence="11" id="KW-0325">Glycoprotein</keyword>
<dbReference type="SUPFAM" id="SSF161070">
    <property type="entry name" value="SNF-like"/>
    <property type="match status" value="1"/>
</dbReference>
<evidence type="ECO:0000256" key="5">
    <source>
        <dbReference type="ARBA" id="ARBA00022847"/>
    </source>
</evidence>
<feature type="transmembrane region" description="Helical" evidence="16">
    <location>
        <begin position="268"/>
        <end position="293"/>
    </location>
</feature>
<keyword evidence="9" id="KW-0406">Ion transport</keyword>
<keyword evidence="14" id="KW-0479">Metal-binding</keyword>
<dbReference type="EMBL" id="AAZO01003417">
    <property type="status" value="NOT_ANNOTATED_CDS"/>
    <property type="molecule type" value="Genomic_DNA"/>
</dbReference>
<keyword evidence="4 15" id="KW-0812">Transmembrane</keyword>
<feature type="transmembrane region" description="Helical" evidence="16">
    <location>
        <begin position="31"/>
        <end position="48"/>
    </location>
</feature>
<accession>E0VLW4</accession>
<feature type="binding site" evidence="14">
    <location>
        <position position="279"/>
    </location>
    <ligand>
        <name>Na(+)</name>
        <dbReference type="ChEBI" id="CHEBI:29101"/>
        <label>1</label>
    </ligand>
</feature>
<feature type="binding site" evidence="14">
    <location>
        <position position="378"/>
    </location>
    <ligand>
        <name>Na(+)</name>
        <dbReference type="ChEBI" id="CHEBI:29101"/>
        <label>1</label>
    </ligand>
</feature>
<keyword evidence="3 15" id="KW-0813">Transport</keyword>
<gene>
    <name evidence="18" type="primary">8229747</name>
    <name evidence="17" type="ORF">Phum_PHUM294590</name>
</gene>
<dbReference type="InterPro" id="IPR000175">
    <property type="entry name" value="Na/ntran_symport"/>
</dbReference>
<feature type="transmembrane region" description="Helical" evidence="16">
    <location>
        <begin position="305"/>
        <end position="326"/>
    </location>
</feature>
<feature type="transmembrane region" description="Helical" evidence="16">
    <location>
        <begin position="480"/>
        <end position="502"/>
    </location>
</feature>
<feature type="transmembrane region" description="Helical" evidence="16">
    <location>
        <begin position="406"/>
        <end position="423"/>
    </location>
</feature>
<evidence type="ECO:0000256" key="9">
    <source>
        <dbReference type="ARBA" id="ARBA00023065"/>
    </source>
</evidence>
<feature type="transmembrane region" description="Helical" evidence="16">
    <location>
        <begin position="369"/>
        <end position="394"/>
    </location>
</feature>
<evidence type="ECO:0000256" key="10">
    <source>
        <dbReference type="ARBA" id="ARBA00023136"/>
    </source>
</evidence>
<feature type="transmembrane region" description="Helical" evidence="16">
    <location>
        <begin position="226"/>
        <end position="256"/>
    </location>
</feature>
<dbReference type="RefSeq" id="XP_002427108.1">
    <property type="nucleotide sequence ID" value="XM_002427063.1"/>
</dbReference>
<dbReference type="GO" id="GO:0005283">
    <property type="term" value="F:amino acid:sodium symporter activity"/>
    <property type="evidence" value="ECO:0007669"/>
    <property type="project" value="TreeGrafter"/>
</dbReference>
<dbReference type="HOGENOM" id="CLU_006855_9_5_1"/>
<dbReference type="AlphaFoldDB" id="E0VLW4"/>
<keyword evidence="5 15" id="KW-0769">Symport</keyword>
<dbReference type="FunCoup" id="E0VLW4">
    <property type="interactions" value="18"/>
</dbReference>
<evidence type="ECO:0000256" key="3">
    <source>
        <dbReference type="ARBA" id="ARBA00022448"/>
    </source>
</evidence>
<dbReference type="PROSITE" id="PS00610">
    <property type="entry name" value="NA_NEUROTRAN_SYMP_1"/>
    <property type="match status" value="1"/>
</dbReference>
<dbReference type="PANTHER" id="PTHR11616:SF321">
    <property type="entry name" value="SODIUM-DEPENDENT NUTRIENT AMINO ACID TRANSPORTER 1-RELATED"/>
    <property type="match status" value="1"/>
</dbReference>
<dbReference type="PROSITE" id="PS00754">
    <property type="entry name" value="NA_NEUROTRAN_SYMP_2"/>
    <property type="match status" value="1"/>
</dbReference>
<dbReference type="GO" id="GO:0015179">
    <property type="term" value="F:L-amino acid transmembrane transporter activity"/>
    <property type="evidence" value="ECO:0007669"/>
    <property type="project" value="TreeGrafter"/>
</dbReference>
<evidence type="ECO:0000256" key="12">
    <source>
        <dbReference type="ARBA" id="ARBA00023201"/>
    </source>
</evidence>
<comment type="function">
    <text evidence="13">Unusual broad substrate spectrum amino acid:sodium cotransporter that promotes absorption of the D isomers of essential amino acids. Neutral amino acids are the preferred substrates, especially methionine and phenylalanine.</text>
</comment>
<dbReference type="EMBL" id="DS235282">
    <property type="protein sequence ID" value="EEB14370.1"/>
    <property type="molecule type" value="Genomic_DNA"/>
</dbReference>
<dbReference type="KEGG" id="phu:Phum_PHUM294590"/>
<feature type="transmembrane region" description="Helical" evidence="16">
    <location>
        <begin position="514"/>
        <end position="536"/>
    </location>
</feature>
<feature type="binding site" evidence="14">
    <location>
        <position position="42"/>
    </location>
    <ligand>
        <name>Na(+)</name>
        <dbReference type="ChEBI" id="CHEBI:29101"/>
        <label>1</label>
    </ligand>
</feature>
<evidence type="ECO:0000256" key="1">
    <source>
        <dbReference type="ARBA" id="ARBA00004141"/>
    </source>
</evidence>
<dbReference type="EMBL" id="AAZO01003416">
    <property type="status" value="NOT_ANNOTATED_CDS"/>
    <property type="molecule type" value="Genomic_DNA"/>
</dbReference>
<reference evidence="17" key="2">
    <citation type="submission" date="2007-04" db="EMBL/GenBank/DDBJ databases">
        <title>The genome of the human body louse.</title>
        <authorList>
            <consortium name="The Human Body Louse Genome Consortium"/>
            <person name="Kirkness E."/>
            <person name="Walenz B."/>
            <person name="Hass B."/>
            <person name="Bruggner R."/>
            <person name="Strausberg R."/>
        </authorList>
    </citation>
    <scope>NUCLEOTIDE SEQUENCE</scope>
    <source>
        <strain evidence="17">USDA</strain>
    </source>
</reference>
<dbReference type="CTD" id="8229747"/>
<evidence type="ECO:0000256" key="14">
    <source>
        <dbReference type="PIRSR" id="PIRSR600175-1"/>
    </source>
</evidence>
<comment type="similarity">
    <text evidence="2 15">Belongs to the sodium:neurotransmitter symporter (SNF) (TC 2.A.22) family.</text>
</comment>
<feature type="transmembrane region" description="Helical" evidence="16">
    <location>
        <begin position="60"/>
        <end position="80"/>
    </location>
</feature>
<dbReference type="VEuPathDB" id="VectorBase:PHUM294590"/>
<comment type="subcellular location">
    <subcellularLocation>
        <location evidence="1">Membrane</location>
        <topology evidence="1">Multi-pass membrane protein</topology>
    </subcellularLocation>
</comment>
<dbReference type="OMA" id="LQNFCDD"/>
<evidence type="ECO:0000256" key="2">
    <source>
        <dbReference type="ARBA" id="ARBA00006459"/>
    </source>
</evidence>
<dbReference type="GeneID" id="8229747"/>
<dbReference type="OrthoDB" id="6581954at2759"/>
<evidence type="ECO:0000256" key="11">
    <source>
        <dbReference type="ARBA" id="ARBA00023180"/>
    </source>
</evidence>
<dbReference type="GO" id="GO:0046872">
    <property type="term" value="F:metal ion binding"/>
    <property type="evidence" value="ECO:0007669"/>
    <property type="project" value="UniProtKB-KW"/>
</dbReference>
<dbReference type="InterPro" id="IPR037272">
    <property type="entry name" value="SNS_sf"/>
</dbReference>
<keyword evidence="19" id="KW-1185">Reference proteome</keyword>
<feature type="transmembrane region" description="Helical" evidence="16">
    <location>
        <begin position="196"/>
        <end position="214"/>
    </location>
</feature>
<dbReference type="GO" id="GO:0005886">
    <property type="term" value="C:plasma membrane"/>
    <property type="evidence" value="ECO:0007669"/>
    <property type="project" value="TreeGrafter"/>
</dbReference>
<dbReference type="NCBIfam" id="NF037979">
    <property type="entry name" value="Na_transp"/>
    <property type="match status" value="1"/>
</dbReference>
<dbReference type="EnsemblMetazoa" id="PHUM294590-RA">
    <property type="protein sequence ID" value="PHUM294590-PA"/>
    <property type="gene ID" value="PHUM294590"/>
</dbReference>
<keyword evidence="7 16" id="KW-1133">Transmembrane helix</keyword>
<dbReference type="PRINTS" id="PR00176">
    <property type="entry name" value="NANEUSMPORT"/>
</dbReference>
<evidence type="ECO:0000256" key="8">
    <source>
        <dbReference type="ARBA" id="ARBA00023053"/>
    </source>
</evidence>
<reference evidence="17" key="1">
    <citation type="submission" date="2007-04" db="EMBL/GenBank/DDBJ databases">
        <title>Annotation of Pediculus humanus corporis strain USDA.</title>
        <authorList>
            <person name="Kirkness E."/>
            <person name="Hannick L."/>
            <person name="Hass B."/>
            <person name="Bruggner R."/>
            <person name="Lawson D."/>
            <person name="Bidwell S."/>
            <person name="Joardar V."/>
            <person name="Caler E."/>
            <person name="Walenz B."/>
            <person name="Inman J."/>
            <person name="Schobel S."/>
            <person name="Galinsky K."/>
            <person name="Amedeo P."/>
            <person name="Strausberg R."/>
        </authorList>
    </citation>
    <scope>NUCLEOTIDE SEQUENCE</scope>
    <source>
        <strain evidence="17">USDA</strain>
    </source>
</reference>
<dbReference type="PROSITE" id="PS50267">
    <property type="entry name" value="NA_NEUROTRAN_SYMP_3"/>
    <property type="match status" value="1"/>
</dbReference>